<dbReference type="InterPro" id="IPR047175">
    <property type="entry name" value="CotS-like"/>
</dbReference>
<keyword evidence="1" id="KW-0175">Coiled coil</keyword>
<proteinExistence type="predicted"/>
<evidence type="ECO:0000313" key="3">
    <source>
        <dbReference type="Proteomes" id="UP001595752"/>
    </source>
</evidence>
<keyword evidence="2" id="KW-0167">Capsid protein</keyword>
<accession>A0ABV8AZU6</accession>
<reference evidence="3" key="1">
    <citation type="journal article" date="2019" name="Int. J. Syst. Evol. Microbiol.">
        <title>The Global Catalogue of Microorganisms (GCM) 10K type strain sequencing project: providing services to taxonomists for standard genome sequencing and annotation.</title>
        <authorList>
            <consortium name="The Broad Institute Genomics Platform"/>
            <consortium name="The Broad Institute Genome Sequencing Center for Infectious Disease"/>
            <person name="Wu L."/>
            <person name="Ma J."/>
        </authorList>
    </citation>
    <scope>NUCLEOTIDE SEQUENCE [LARGE SCALE GENOMIC DNA]</scope>
    <source>
        <strain evidence="3">CCUG 61889</strain>
    </source>
</reference>
<dbReference type="Gene3D" id="3.90.1200.10">
    <property type="match status" value="1"/>
</dbReference>
<dbReference type="RefSeq" id="WP_377913168.1">
    <property type="nucleotide sequence ID" value="NZ_JBHRZT010000020.1"/>
</dbReference>
<dbReference type="SUPFAM" id="SSF56112">
    <property type="entry name" value="Protein kinase-like (PK-like)"/>
    <property type="match status" value="1"/>
</dbReference>
<dbReference type="PANTHER" id="PTHR39179:SF3">
    <property type="entry name" value="COTS-RELATED PROTEIN"/>
    <property type="match status" value="1"/>
</dbReference>
<keyword evidence="3" id="KW-1185">Reference proteome</keyword>
<evidence type="ECO:0000256" key="1">
    <source>
        <dbReference type="SAM" id="Coils"/>
    </source>
</evidence>
<keyword evidence="2" id="KW-0946">Virion</keyword>
<dbReference type="EMBL" id="JBHRZT010000020">
    <property type="protein sequence ID" value="MFC3883100.1"/>
    <property type="molecule type" value="Genomic_DNA"/>
</dbReference>
<dbReference type="InterPro" id="IPR014253">
    <property type="entry name" value="Spore_coat_YsxE"/>
</dbReference>
<dbReference type="Proteomes" id="UP001595752">
    <property type="component" value="Unassembled WGS sequence"/>
</dbReference>
<comment type="caution">
    <text evidence="2">The sequence shown here is derived from an EMBL/GenBank/DDBJ whole genome shotgun (WGS) entry which is preliminary data.</text>
</comment>
<organism evidence="2 3">
    <name type="scientific">Bacillus songklensis</name>
    <dbReference type="NCBI Taxonomy" id="1069116"/>
    <lineage>
        <taxon>Bacteria</taxon>
        <taxon>Bacillati</taxon>
        <taxon>Bacillota</taxon>
        <taxon>Bacilli</taxon>
        <taxon>Bacillales</taxon>
        <taxon>Bacillaceae</taxon>
        <taxon>Bacillus</taxon>
    </lineage>
</organism>
<evidence type="ECO:0000313" key="2">
    <source>
        <dbReference type="EMBL" id="MFC3883100.1"/>
    </source>
</evidence>
<protein>
    <submittedName>
        <fullName evidence="2">Spore coat protein YsxE</fullName>
    </submittedName>
</protein>
<dbReference type="Gene3D" id="3.30.200.20">
    <property type="entry name" value="Phosphorylase Kinase, domain 1"/>
    <property type="match status" value="1"/>
</dbReference>
<dbReference type="PANTHER" id="PTHR39179">
    <property type="entry name" value="SPORE COAT PROTEIN I"/>
    <property type="match status" value="1"/>
</dbReference>
<dbReference type="InterPro" id="IPR011009">
    <property type="entry name" value="Kinase-like_dom_sf"/>
</dbReference>
<name>A0ABV8AZU6_9BACI</name>
<sequence length="350" mass="41997">MGYESVIDYQELLNPYRLKVDYVEDYGRLKKVYTQQGVFALKRLDVSSRQGTHFIQTIGGLSQKGFMKMVQPYRTQDGQYIVYEGTHAYYLTPWLPNDPKEERDIRYHKLFQELAQLHSLTLHEVGLKQEDVKRHYELLGKQWDDRKEDLEKYVTECEQKLYMSPFELYFCMFYNECSQALGFARSKLDEWYEKMKEKEKARLVTIHGKLSSKHFIYDENGTGYFINFEKAREASPIYDLMPFYFRVFKTYPIQSYENYEWFTTYQQHFSLREEELLLFYCYMAFPELIVRAVDQYRNERGAQTEMKHVQTLVSSYWHMKNIEQLLTRIMQAEQQKKAAAEQAAQAQANS</sequence>
<dbReference type="NCBIfam" id="TIGR02904">
    <property type="entry name" value="spore_ysxE"/>
    <property type="match status" value="1"/>
</dbReference>
<gene>
    <name evidence="2" type="primary">ysxE</name>
    <name evidence="2" type="ORF">ACFOU2_06065</name>
</gene>
<feature type="coiled-coil region" evidence="1">
    <location>
        <begin position="322"/>
        <end position="350"/>
    </location>
</feature>